<evidence type="ECO:0000313" key="1">
    <source>
        <dbReference type="EMBL" id="MBF1712289.1"/>
    </source>
</evidence>
<evidence type="ECO:0000313" key="2">
    <source>
        <dbReference type="Proteomes" id="UP000721045"/>
    </source>
</evidence>
<protein>
    <submittedName>
        <fullName evidence="1">Glutathione biosynthesis protein GshAB</fullName>
    </submittedName>
</protein>
<dbReference type="Gene3D" id="3.30.470.20">
    <property type="entry name" value="ATP-grasp fold, B domain"/>
    <property type="match status" value="2"/>
</dbReference>
<sequence length="255" mass="28078">MNINHLLEKIAVDSLILQATFEKDKSIVIKPKSTNFGLGISIFQEPTNLDSSQKALEIAFSEDSSVLGEEFIAGTEYCFFVLDGKCEAVLLRLPANVRGDGRHTIRELVATKNANPLCSRDHRSPLERIKLGEIELLMLAQQGYKADDILPKGVQVFLRRNSNISTGGDSVDVTEIMHASYKELATETATAMGAWACGVDLIISDSTLPASKKESNCTCIELNFKPYIYMHTYCAEGPGQSITPNILAKLFPEIY</sequence>
<gene>
    <name evidence="1" type="ORF">HXO88_00900</name>
</gene>
<reference evidence="1" key="1">
    <citation type="submission" date="2020-04" db="EMBL/GenBank/DDBJ databases">
        <title>Deep metagenomics examines the oral microbiome during advanced dental caries in children, revealing novel taxa and co-occurrences with host molecules.</title>
        <authorList>
            <person name="Baker J.L."/>
            <person name="Morton J.T."/>
            <person name="Dinis M."/>
            <person name="Alvarez R."/>
            <person name="Tran N.C."/>
            <person name="Knight R."/>
            <person name="Edlund A."/>
        </authorList>
    </citation>
    <scope>NUCLEOTIDE SEQUENCE</scope>
    <source>
        <strain evidence="1">JCVI_23_bin.22</strain>
    </source>
</reference>
<organism evidence="1 2">
    <name type="scientific">Streptococcus intermedius</name>
    <dbReference type="NCBI Taxonomy" id="1338"/>
    <lineage>
        <taxon>Bacteria</taxon>
        <taxon>Bacillati</taxon>
        <taxon>Bacillota</taxon>
        <taxon>Bacilli</taxon>
        <taxon>Lactobacillales</taxon>
        <taxon>Streptococcaceae</taxon>
        <taxon>Streptococcus</taxon>
        <taxon>Streptococcus anginosus group</taxon>
    </lineage>
</organism>
<comment type="caution">
    <text evidence="1">The sequence shown here is derived from an EMBL/GenBank/DDBJ whole genome shotgun (WGS) entry which is preliminary data.</text>
</comment>
<dbReference type="Proteomes" id="UP000721045">
    <property type="component" value="Unassembled WGS sequence"/>
</dbReference>
<proteinExistence type="predicted"/>
<dbReference type="AlphaFoldDB" id="A0A930RBM1"/>
<name>A0A930RBM1_STRIT</name>
<dbReference type="EMBL" id="JABZYP010000002">
    <property type="protein sequence ID" value="MBF1712289.1"/>
    <property type="molecule type" value="Genomic_DNA"/>
</dbReference>
<accession>A0A930RBM1</accession>
<dbReference type="SUPFAM" id="SSF56059">
    <property type="entry name" value="Glutathione synthetase ATP-binding domain-like"/>
    <property type="match status" value="1"/>
</dbReference>